<dbReference type="InterPro" id="IPR038107">
    <property type="entry name" value="Glycos_transf_N_sf"/>
</dbReference>
<dbReference type="EMBL" id="VSSQ01002678">
    <property type="protein sequence ID" value="MPM16792.1"/>
    <property type="molecule type" value="Genomic_DNA"/>
</dbReference>
<keyword evidence="1 3" id="KW-0808">Transferase</keyword>
<evidence type="ECO:0000256" key="1">
    <source>
        <dbReference type="ARBA" id="ARBA00022679"/>
    </source>
</evidence>
<dbReference type="GO" id="GO:0005886">
    <property type="term" value="C:plasma membrane"/>
    <property type="evidence" value="ECO:0007669"/>
    <property type="project" value="TreeGrafter"/>
</dbReference>
<dbReference type="Gene3D" id="3.40.50.2000">
    <property type="entry name" value="Glycogen Phosphorylase B"/>
    <property type="match status" value="1"/>
</dbReference>
<dbReference type="EC" id="2.4.99.12" evidence="3"/>
<sequence length="431" mass="48813">MFLYQAASRVAAVFSPKAASFVKGRKNLIKNIKFETQKNNKSLQAKRYWFHCASVGEFEQARPLIEMIKERDASAFIVVTFFSPSGYNLRKDYSLASHVFYLPMDTPGNVRRFLDYVKPDLAVFVKYEFWRNYLHALNKRRVPLYLISANFMRHQPFFKWWGGMFREMLTKFTHIFVQDVGSEDLLRDIGIKNVTVAGDTRFDRVVAVMEKGKVIPELEAFIGCEMEANDHIACLIAGSTWPEDEQMLHYFMNRFRATNQGKLKLVIAPHEPGKEQVGKLNLLFADYNVVKYSSVVGRCDDIRVKADVYAADVFILDTIGILSAAYRYGDFAYVGGGFGAGIHNTLEPAAFGLPVVFGPNHVKFIEAYGLLSCGGGFAISNHKGYMPGKVDIMNILAVNKKFRNEASEYCCWYVSKNKGATDKIISMIAPE</sequence>
<dbReference type="Gene3D" id="3.40.50.11720">
    <property type="entry name" value="3-Deoxy-D-manno-octulosonic-acid transferase, N-terminal domain"/>
    <property type="match status" value="1"/>
</dbReference>
<dbReference type="PANTHER" id="PTHR42755:SF1">
    <property type="entry name" value="3-DEOXY-D-MANNO-OCTULOSONIC ACID TRANSFERASE, MITOCHONDRIAL-RELATED"/>
    <property type="match status" value="1"/>
</dbReference>
<name>A0A644XKS7_9ZZZZ</name>
<proteinExistence type="predicted"/>
<reference evidence="3" key="1">
    <citation type="submission" date="2019-08" db="EMBL/GenBank/DDBJ databases">
        <authorList>
            <person name="Kucharzyk K."/>
            <person name="Murdoch R.W."/>
            <person name="Higgins S."/>
            <person name="Loffler F."/>
        </authorList>
    </citation>
    <scope>NUCLEOTIDE SEQUENCE</scope>
</reference>
<protein>
    <submittedName>
        <fullName evidence="3">3-deoxy-D-manno-octulosonic acid transferase</fullName>
        <ecNumber evidence="3">2.4.99.12</ecNumber>
    </submittedName>
</protein>
<organism evidence="3">
    <name type="scientific">bioreactor metagenome</name>
    <dbReference type="NCBI Taxonomy" id="1076179"/>
    <lineage>
        <taxon>unclassified sequences</taxon>
        <taxon>metagenomes</taxon>
        <taxon>ecological metagenomes</taxon>
    </lineage>
</organism>
<comment type="caution">
    <text evidence="3">The sequence shown here is derived from an EMBL/GenBank/DDBJ whole genome shotgun (WGS) entry which is preliminary data.</text>
</comment>
<keyword evidence="3" id="KW-0328">Glycosyltransferase</keyword>
<evidence type="ECO:0000313" key="3">
    <source>
        <dbReference type="EMBL" id="MPM16792.1"/>
    </source>
</evidence>
<dbReference type="GO" id="GO:0009245">
    <property type="term" value="P:lipid A biosynthetic process"/>
    <property type="evidence" value="ECO:0007669"/>
    <property type="project" value="TreeGrafter"/>
</dbReference>
<dbReference type="InterPro" id="IPR007507">
    <property type="entry name" value="Glycos_transf_N"/>
</dbReference>
<dbReference type="Pfam" id="PF04413">
    <property type="entry name" value="Glycos_transf_N"/>
    <property type="match status" value="1"/>
</dbReference>
<dbReference type="SUPFAM" id="SSF53756">
    <property type="entry name" value="UDP-Glycosyltransferase/glycogen phosphorylase"/>
    <property type="match status" value="1"/>
</dbReference>
<dbReference type="PANTHER" id="PTHR42755">
    <property type="entry name" value="3-DEOXY-MANNO-OCTULOSONATE CYTIDYLYLTRANSFERASE"/>
    <property type="match status" value="1"/>
</dbReference>
<accession>A0A644XKS7</accession>
<dbReference type="InterPro" id="IPR039901">
    <property type="entry name" value="Kdotransferase"/>
</dbReference>
<feature type="domain" description="3-deoxy-D-manno-octulosonic-acid transferase N-terminal" evidence="2">
    <location>
        <begin position="41"/>
        <end position="203"/>
    </location>
</feature>
<gene>
    <name evidence="3" type="primary">waaA_8</name>
    <name evidence="3" type="ORF">SDC9_63174</name>
</gene>
<dbReference type="AlphaFoldDB" id="A0A644XKS7"/>
<dbReference type="GO" id="GO:0043842">
    <property type="term" value="F:Kdo transferase activity"/>
    <property type="evidence" value="ECO:0007669"/>
    <property type="project" value="UniProtKB-EC"/>
</dbReference>
<evidence type="ECO:0000259" key="2">
    <source>
        <dbReference type="Pfam" id="PF04413"/>
    </source>
</evidence>